<organism evidence="1 2">
    <name type="scientific">Brachionus plicatilis</name>
    <name type="common">Marine rotifer</name>
    <name type="synonym">Brachionus muelleri</name>
    <dbReference type="NCBI Taxonomy" id="10195"/>
    <lineage>
        <taxon>Eukaryota</taxon>
        <taxon>Metazoa</taxon>
        <taxon>Spiralia</taxon>
        <taxon>Gnathifera</taxon>
        <taxon>Rotifera</taxon>
        <taxon>Eurotatoria</taxon>
        <taxon>Monogononta</taxon>
        <taxon>Pseudotrocha</taxon>
        <taxon>Ploima</taxon>
        <taxon>Brachionidae</taxon>
        <taxon>Brachionus</taxon>
    </lineage>
</organism>
<proteinExistence type="predicted"/>
<dbReference type="EMBL" id="REGN01005305">
    <property type="protein sequence ID" value="RNA13892.1"/>
    <property type="molecule type" value="Genomic_DNA"/>
</dbReference>
<sequence>MVAFVVFESQNVSNVEITLKKCNVCAMMIFKIIFEFFGSISGTIQDLSREGIWVFLIVERYRELGILLNSYFNQFILIV</sequence>
<gene>
    <name evidence="1" type="ORF">BpHYR1_017229</name>
</gene>
<reference evidence="1 2" key="1">
    <citation type="journal article" date="2018" name="Sci. Rep.">
        <title>Genomic signatures of local adaptation to the degree of environmental predictability in rotifers.</title>
        <authorList>
            <person name="Franch-Gras L."/>
            <person name="Hahn C."/>
            <person name="Garcia-Roger E.M."/>
            <person name="Carmona M.J."/>
            <person name="Serra M."/>
            <person name="Gomez A."/>
        </authorList>
    </citation>
    <scope>NUCLEOTIDE SEQUENCE [LARGE SCALE GENOMIC DNA]</scope>
    <source>
        <strain evidence="1">HYR1</strain>
    </source>
</reference>
<comment type="caution">
    <text evidence="1">The sequence shown here is derived from an EMBL/GenBank/DDBJ whole genome shotgun (WGS) entry which is preliminary data.</text>
</comment>
<dbReference type="Proteomes" id="UP000276133">
    <property type="component" value="Unassembled WGS sequence"/>
</dbReference>
<evidence type="ECO:0000313" key="1">
    <source>
        <dbReference type="EMBL" id="RNA13892.1"/>
    </source>
</evidence>
<protein>
    <submittedName>
        <fullName evidence="1">Uncharacterized protein</fullName>
    </submittedName>
</protein>
<keyword evidence="2" id="KW-1185">Reference proteome</keyword>
<accession>A0A3M7QRE2</accession>
<dbReference type="AlphaFoldDB" id="A0A3M7QRE2"/>
<evidence type="ECO:0000313" key="2">
    <source>
        <dbReference type="Proteomes" id="UP000276133"/>
    </source>
</evidence>
<name>A0A3M7QRE2_BRAPC</name>